<keyword evidence="2 6" id="KW-0479">Metal-binding</keyword>
<dbReference type="PIRSF" id="PIRSF004749">
    <property type="entry name" value="Pep_def"/>
    <property type="match status" value="1"/>
</dbReference>
<evidence type="ECO:0000256" key="6">
    <source>
        <dbReference type="HAMAP-Rule" id="MF_00163"/>
    </source>
</evidence>
<proteinExistence type="inferred from homology"/>
<keyword evidence="3 6" id="KW-0378">Hydrolase</keyword>
<dbReference type="Pfam" id="PF01327">
    <property type="entry name" value="Pep_deformylase"/>
    <property type="match status" value="1"/>
</dbReference>
<comment type="caution">
    <text evidence="7">The sequence shown here is derived from an EMBL/GenBank/DDBJ whole genome shotgun (WGS) entry which is preliminary data.</text>
</comment>
<accession>A0ABN0XK86</accession>
<protein>
    <recommendedName>
        <fullName evidence="6">Peptide deformylase</fullName>
        <shortName evidence="6">PDF</shortName>
        <ecNumber evidence="6">3.5.1.88</ecNumber>
    </recommendedName>
    <alternativeName>
        <fullName evidence="6">Polypeptide deformylase</fullName>
    </alternativeName>
</protein>
<evidence type="ECO:0000256" key="3">
    <source>
        <dbReference type="ARBA" id="ARBA00022801"/>
    </source>
</evidence>
<dbReference type="PANTHER" id="PTHR10458">
    <property type="entry name" value="PEPTIDE DEFORMYLASE"/>
    <property type="match status" value="1"/>
</dbReference>
<dbReference type="EC" id="3.5.1.88" evidence="6"/>
<keyword evidence="5 6" id="KW-0408">Iron</keyword>
<evidence type="ECO:0000256" key="2">
    <source>
        <dbReference type="ARBA" id="ARBA00022723"/>
    </source>
</evidence>
<dbReference type="Gene3D" id="3.90.45.10">
    <property type="entry name" value="Peptide deformylase"/>
    <property type="match status" value="1"/>
</dbReference>
<dbReference type="PRINTS" id="PR01576">
    <property type="entry name" value="PDEFORMYLASE"/>
</dbReference>
<feature type="active site" evidence="6">
    <location>
        <position position="159"/>
    </location>
</feature>
<evidence type="ECO:0000313" key="7">
    <source>
        <dbReference type="EMBL" id="GAA0366299.1"/>
    </source>
</evidence>
<dbReference type="HAMAP" id="MF_00163">
    <property type="entry name" value="Pep_deformylase"/>
    <property type="match status" value="1"/>
</dbReference>
<comment type="function">
    <text evidence="6">Removes the formyl group from the N-terminal Met of newly synthesized proteins. Requires at least a dipeptide for an efficient rate of reaction. N-terminal L-methionine is a prerequisite for activity but the enzyme has broad specificity at other positions.</text>
</comment>
<keyword evidence="8" id="KW-1185">Reference proteome</keyword>
<dbReference type="EMBL" id="BAAACW010000112">
    <property type="protein sequence ID" value="GAA0366299.1"/>
    <property type="molecule type" value="Genomic_DNA"/>
</dbReference>
<dbReference type="InterPro" id="IPR036821">
    <property type="entry name" value="Peptide_deformylase_sf"/>
</dbReference>
<evidence type="ECO:0000256" key="5">
    <source>
        <dbReference type="ARBA" id="ARBA00023004"/>
    </source>
</evidence>
<keyword evidence="4 6" id="KW-0648">Protein biosynthesis</keyword>
<feature type="binding site" evidence="6">
    <location>
        <position position="162"/>
    </location>
    <ligand>
        <name>Fe cation</name>
        <dbReference type="ChEBI" id="CHEBI:24875"/>
    </ligand>
</feature>
<name>A0ABN0XK86_9LACT</name>
<organism evidence="7 8">
    <name type="scientific">Alkalibacterium iburiense</name>
    <dbReference type="NCBI Taxonomy" id="290589"/>
    <lineage>
        <taxon>Bacteria</taxon>
        <taxon>Bacillati</taxon>
        <taxon>Bacillota</taxon>
        <taxon>Bacilli</taxon>
        <taxon>Lactobacillales</taxon>
        <taxon>Carnobacteriaceae</taxon>
        <taxon>Alkalibacterium</taxon>
    </lineage>
</organism>
<dbReference type="PANTHER" id="PTHR10458:SF8">
    <property type="entry name" value="PEPTIDE DEFORMYLASE 2"/>
    <property type="match status" value="1"/>
</dbReference>
<feature type="binding site" evidence="6">
    <location>
        <position position="158"/>
    </location>
    <ligand>
        <name>Fe cation</name>
        <dbReference type="ChEBI" id="CHEBI:24875"/>
    </ligand>
</feature>
<dbReference type="Proteomes" id="UP001501166">
    <property type="component" value="Unassembled WGS sequence"/>
</dbReference>
<gene>
    <name evidence="6 7" type="primary">def</name>
    <name evidence="7" type="ORF">GCM10008932_18090</name>
</gene>
<dbReference type="SUPFAM" id="SSF56420">
    <property type="entry name" value="Peptide deformylase"/>
    <property type="match status" value="1"/>
</dbReference>
<feature type="binding site" evidence="6">
    <location>
        <position position="115"/>
    </location>
    <ligand>
        <name>Fe cation</name>
        <dbReference type="ChEBI" id="CHEBI:24875"/>
    </ligand>
</feature>
<comment type="similarity">
    <text evidence="1 6">Belongs to the polypeptide deformylase family.</text>
</comment>
<sequence>MLTMENVIREGHPTLRKVAEEVTFPLDEKEIELAEEMLQFLKNSQDPEIAEKYELRAGVGIAAPQVNVSKRIIAVHIPSSDPEEKPESDFSEILYNPKIVSHSVQQTCLADGEGCLSVDREVPGYVPRHKRITVEYFDKDGKKQKKRLREFPAIVTQHEIDHLNGVMFYDRIDKDNPLALPDGIEVLGGSEEE</sequence>
<evidence type="ECO:0000313" key="8">
    <source>
        <dbReference type="Proteomes" id="UP001501166"/>
    </source>
</evidence>
<dbReference type="InterPro" id="IPR023635">
    <property type="entry name" value="Peptide_deformylase"/>
</dbReference>
<comment type="catalytic activity">
    <reaction evidence="6">
        <text>N-terminal N-formyl-L-methionyl-[peptide] + H2O = N-terminal L-methionyl-[peptide] + formate</text>
        <dbReference type="Rhea" id="RHEA:24420"/>
        <dbReference type="Rhea" id="RHEA-COMP:10639"/>
        <dbReference type="Rhea" id="RHEA-COMP:10640"/>
        <dbReference type="ChEBI" id="CHEBI:15377"/>
        <dbReference type="ChEBI" id="CHEBI:15740"/>
        <dbReference type="ChEBI" id="CHEBI:49298"/>
        <dbReference type="ChEBI" id="CHEBI:64731"/>
        <dbReference type="EC" id="3.5.1.88"/>
    </reaction>
</comment>
<dbReference type="NCBIfam" id="TIGR00079">
    <property type="entry name" value="pept_deformyl"/>
    <property type="match status" value="1"/>
</dbReference>
<dbReference type="RefSeq" id="WP_343755878.1">
    <property type="nucleotide sequence ID" value="NZ_BAAACW010000112.1"/>
</dbReference>
<evidence type="ECO:0000256" key="1">
    <source>
        <dbReference type="ARBA" id="ARBA00010759"/>
    </source>
</evidence>
<comment type="cofactor">
    <cofactor evidence="6">
        <name>Fe(2+)</name>
        <dbReference type="ChEBI" id="CHEBI:29033"/>
    </cofactor>
    <text evidence="6">Binds 1 Fe(2+) ion.</text>
</comment>
<reference evidence="7 8" key="1">
    <citation type="journal article" date="2019" name="Int. J. Syst. Evol. Microbiol.">
        <title>The Global Catalogue of Microorganisms (GCM) 10K type strain sequencing project: providing services to taxonomists for standard genome sequencing and annotation.</title>
        <authorList>
            <consortium name="The Broad Institute Genomics Platform"/>
            <consortium name="The Broad Institute Genome Sequencing Center for Infectious Disease"/>
            <person name="Wu L."/>
            <person name="Ma J."/>
        </authorList>
    </citation>
    <scope>NUCLEOTIDE SEQUENCE [LARGE SCALE GENOMIC DNA]</scope>
    <source>
        <strain evidence="7 8">JCM 12662</strain>
    </source>
</reference>
<evidence type="ECO:0000256" key="4">
    <source>
        <dbReference type="ARBA" id="ARBA00022917"/>
    </source>
</evidence>
<dbReference type="CDD" id="cd00487">
    <property type="entry name" value="Pep_deformylase"/>
    <property type="match status" value="1"/>
</dbReference>